<organism evidence="10 11">
    <name type="scientific">Kribbella deserti</name>
    <dbReference type="NCBI Taxonomy" id="1926257"/>
    <lineage>
        <taxon>Bacteria</taxon>
        <taxon>Bacillati</taxon>
        <taxon>Actinomycetota</taxon>
        <taxon>Actinomycetes</taxon>
        <taxon>Propionibacteriales</taxon>
        <taxon>Kribbellaceae</taxon>
        <taxon>Kribbella</taxon>
    </lineage>
</organism>
<comment type="cofactor">
    <cofactor evidence="1">
        <name>[3Fe-4S] cluster</name>
        <dbReference type="ChEBI" id="CHEBI:21137"/>
    </cofactor>
</comment>
<dbReference type="SUPFAM" id="SSF54862">
    <property type="entry name" value="4Fe-4S ferredoxins"/>
    <property type="match status" value="1"/>
</dbReference>
<sequence>MDLTIDQDVCVGAGQCVMTAPEVFDQRDLDGVAFVLNEPDAGQYDAIREAAMLCPSQAIQLRD</sequence>
<dbReference type="InterPro" id="IPR051269">
    <property type="entry name" value="Fe-S_cluster_ET"/>
</dbReference>
<evidence type="ECO:0000256" key="3">
    <source>
        <dbReference type="ARBA" id="ARBA00022723"/>
    </source>
</evidence>
<comment type="function">
    <text evidence="8">Ferredoxins are iron-sulfur proteins that transfer electrons in a wide variety of metabolic reactions.</text>
</comment>
<evidence type="ECO:0000256" key="2">
    <source>
        <dbReference type="ARBA" id="ARBA00022448"/>
    </source>
</evidence>
<evidence type="ECO:0000313" key="11">
    <source>
        <dbReference type="Proteomes" id="UP001589890"/>
    </source>
</evidence>
<evidence type="ECO:0000256" key="8">
    <source>
        <dbReference type="RuleBase" id="RU368020"/>
    </source>
</evidence>
<keyword evidence="4 8" id="KW-0249">Electron transport</keyword>
<gene>
    <name evidence="10" type="ORF">ACFFGN_30610</name>
</gene>
<keyword evidence="11" id="KW-1185">Reference proteome</keyword>
<accession>A0ABV6QUY9</accession>
<proteinExistence type="predicted"/>
<evidence type="ECO:0000259" key="9">
    <source>
        <dbReference type="PROSITE" id="PS51379"/>
    </source>
</evidence>
<dbReference type="EMBL" id="JBHLTC010000039">
    <property type="protein sequence ID" value="MFC0628463.1"/>
    <property type="molecule type" value="Genomic_DNA"/>
</dbReference>
<dbReference type="RefSeq" id="WP_380054787.1">
    <property type="nucleotide sequence ID" value="NZ_JBHLTC010000039.1"/>
</dbReference>
<dbReference type="InterPro" id="IPR017896">
    <property type="entry name" value="4Fe4S_Fe-S-bd"/>
</dbReference>
<evidence type="ECO:0000256" key="4">
    <source>
        <dbReference type="ARBA" id="ARBA00022982"/>
    </source>
</evidence>
<dbReference type="Proteomes" id="UP001589890">
    <property type="component" value="Unassembled WGS sequence"/>
</dbReference>
<dbReference type="PANTHER" id="PTHR36923:SF3">
    <property type="entry name" value="FERREDOXIN"/>
    <property type="match status" value="1"/>
</dbReference>
<keyword evidence="7" id="KW-0003">3Fe-4S</keyword>
<keyword evidence="6 8" id="KW-0411">Iron-sulfur</keyword>
<dbReference type="PANTHER" id="PTHR36923">
    <property type="entry name" value="FERREDOXIN"/>
    <property type="match status" value="1"/>
</dbReference>
<dbReference type="Gene3D" id="3.30.70.20">
    <property type="match status" value="1"/>
</dbReference>
<comment type="caution">
    <text evidence="10">The sequence shown here is derived from an EMBL/GenBank/DDBJ whole genome shotgun (WGS) entry which is preliminary data.</text>
</comment>
<evidence type="ECO:0000313" key="10">
    <source>
        <dbReference type="EMBL" id="MFC0628463.1"/>
    </source>
</evidence>
<dbReference type="PROSITE" id="PS51379">
    <property type="entry name" value="4FE4S_FER_2"/>
    <property type="match status" value="1"/>
</dbReference>
<evidence type="ECO:0000256" key="6">
    <source>
        <dbReference type="ARBA" id="ARBA00023014"/>
    </source>
</evidence>
<dbReference type="Pfam" id="PF13370">
    <property type="entry name" value="Fer4_13"/>
    <property type="match status" value="1"/>
</dbReference>
<keyword evidence="3 8" id="KW-0479">Metal-binding</keyword>
<reference evidence="10 11" key="1">
    <citation type="submission" date="2024-09" db="EMBL/GenBank/DDBJ databases">
        <authorList>
            <person name="Sun Q."/>
            <person name="Mori K."/>
        </authorList>
    </citation>
    <scope>NUCLEOTIDE SEQUENCE [LARGE SCALE GENOMIC DNA]</scope>
    <source>
        <strain evidence="10 11">CGMCC 1.15906</strain>
    </source>
</reference>
<feature type="domain" description="4Fe-4S ferredoxin-type" evidence="9">
    <location>
        <begin position="1"/>
        <end position="29"/>
    </location>
</feature>
<evidence type="ECO:0000256" key="7">
    <source>
        <dbReference type="ARBA" id="ARBA00023291"/>
    </source>
</evidence>
<name>A0ABV6QUY9_9ACTN</name>
<evidence type="ECO:0000256" key="1">
    <source>
        <dbReference type="ARBA" id="ARBA00001927"/>
    </source>
</evidence>
<keyword evidence="5 8" id="KW-0408">Iron</keyword>
<protein>
    <recommendedName>
        <fullName evidence="8">Ferredoxin</fullName>
    </recommendedName>
</protein>
<keyword evidence="2 8" id="KW-0813">Transport</keyword>
<dbReference type="InterPro" id="IPR001080">
    <property type="entry name" value="3Fe4S_ferredoxin"/>
</dbReference>
<evidence type="ECO:0000256" key="5">
    <source>
        <dbReference type="ARBA" id="ARBA00023004"/>
    </source>
</evidence>
<dbReference type="PRINTS" id="PR00352">
    <property type="entry name" value="3FE4SFRDOXIN"/>
</dbReference>